<dbReference type="Pfam" id="PF23750">
    <property type="entry name" value="RsgI_M"/>
    <property type="match status" value="1"/>
</dbReference>
<evidence type="ECO:0000313" key="9">
    <source>
        <dbReference type="Proteomes" id="UP000783390"/>
    </source>
</evidence>
<keyword evidence="5 6" id="KW-0472">Membrane</keyword>
<comment type="caution">
    <text evidence="8">The sequence shown here is derived from an EMBL/GenBank/DDBJ whole genome shotgun (WGS) entry which is preliminary data.</text>
</comment>
<keyword evidence="4 6" id="KW-1133">Transmembrane helix</keyword>
<gene>
    <name evidence="8" type="ORF">J2Z53_001685</name>
</gene>
<protein>
    <recommendedName>
        <fullName evidence="7">RsgI N-terminal anti-sigma domain-containing protein</fullName>
    </recommendedName>
</protein>
<dbReference type="Proteomes" id="UP000783390">
    <property type="component" value="Unassembled WGS sequence"/>
</dbReference>
<keyword evidence="9" id="KW-1185">Reference proteome</keyword>
<keyword evidence="3 6" id="KW-0812">Transmembrane</keyword>
<dbReference type="RefSeq" id="WP_209797026.1">
    <property type="nucleotide sequence ID" value="NZ_JAGGJZ010000004.1"/>
</dbReference>
<sequence>MDLKIFDRNKYRFLSQPNLVEISEEVNKLRAEQISSLEEELYSYKVLFKDLFSATPTYKDRNTILSMTFFIIENVDLLEYIQEKKKLPPNILAKKTMQPRGFIEKWNDYILSYVIIFSNPNYKLIQDYMKFEEFDEEKEEENKEITDIVEINLEKENSLRGLLIKKLKFSGCVLTSMGEFKKVKIESNMVEGEEINTVPKKSLRDYKLYIAIAAVILILIGGGFFRQYYKIDRSILINTTSQIKLDVNSFGNVVSSYSPTTKGEEMLNNLKINNKKIDKALEEILIYSKDNKMIPDGRIIVTVTGNPLKYGTLEKTGEFVSNNNINILVNNVGKEQKLFNVKQNKEEKSK</sequence>
<evidence type="ECO:0000313" key="8">
    <source>
        <dbReference type="EMBL" id="MBP1890101.1"/>
    </source>
</evidence>
<dbReference type="PROSITE" id="PS51849">
    <property type="entry name" value="RSGI_N"/>
    <property type="match status" value="1"/>
</dbReference>
<proteinExistence type="predicted"/>
<evidence type="ECO:0000256" key="1">
    <source>
        <dbReference type="ARBA" id="ARBA00004162"/>
    </source>
</evidence>
<dbReference type="EMBL" id="JAGGJZ010000004">
    <property type="protein sequence ID" value="MBP1890101.1"/>
    <property type="molecule type" value="Genomic_DNA"/>
</dbReference>
<dbReference type="InterPro" id="IPR055431">
    <property type="entry name" value="RsgI_M"/>
</dbReference>
<comment type="subcellular location">
    <subcellularLocation>
        <location evidence="1">Cell membrane</location>
        <topology evidence="1">Single-pass membrane protein</topology>
    </subcellularLocation>
</comment>
<evidence type="ECO:0000256" key="3">
    <source>
        <dbReference type="ARBA" id="ARBA00022692"/>
    </source>
</evidence>
<evidence type="ECO:0000256" key="4">
    <source>
        <dbReference type="ARBA" id="ARBA00022989"/>
    </source>
</evidence>
<feature type="transmembrane region" description="Helical" evidence="6">
    <location>
        <begin position="208"/>
        <end position="229"/>
    </location>
</feature>
<reference evidence="8 9" key="1">
    <citation type="submission" date="2021-03" db="EMBL/GenBank/DDBJ databases">
        <title>Genomic Encyclopedia of Type Strains, Phase IV (KMG-IV): sequencing the most valuable type-strain genomes for metagenomic binning, comparative biology and taxonomic classification.</title>
        <authorList>
            <person name="Goeker M."/>
        </authorList>
    </citation>
    <scope>NUCLEOTIDE SEQUENCE [LARGE SCALE GENOMIC DNA]</scope>
    <source>
        <strain evidence="8 9">DSM 3984</strain>
    </source>
</reference>
<evidence type="ECO:0000256" key="2">
    <source>
        <dbReference type="ARBA" id="ARBA00022475"/>
    </source>
</evidence>
<evidence type="ECO:0000259" key="7">
    <source>
        <dbReference type="PROSITE" id="PS51849"/>
    </source>
</evidence>
<evidence type="ECO:0000256" key="6">
    <source>
        <dbReference type="SAM" id="Phobius"/>
    </source>
</evidence>
<dbReference type="InterPro" id="IPR024449">
    <property type="entry name" value="Anti-sigma_RsgI_N"/>
</dbReference>
<name>A0ABS4F1J2_9CLOT</name>
<keyword evidence="2" id="KW-1003">Cell membrane</keyword>
<accession>A0ABS4F1J2</accession>
<organism evidence="8 9">
    <name type="scientific">Clostridium moniliforme</name>
    <dbReference type="NCBI Taxonomy" id="39489"/>
    <lineage>
        <taxon>Bacteria</taxon>
        <taxon>Bacillati</taxon>
        <taxon>Bacillota</taxon>
        <taxon>Clostridia</taxon>
        <taxon>Eubacteriales</taxon>
        <taxon>Clostridiaceae</taxon>
        <taxon>Clostridium</taxon>
    </lineage>
</organism>
<feature type="domain" description="RsgI N-terminal anti-sigma" evidence="7">
    <location>
        <begin position="159"/>
        <end position="206"/>
    </location>
</feature>
<evidence type="ECO:0000256" key="5">
    <source>
        <dbReference type="ARBA" id="ARBA00023136"/>
    </source>
</evidence>